<evidence type="ECO:0000313" key="2">
    <source>
        <dbReference type="EMBL" id="KAJ1128598.1"/>
    </source>
</evidence>
<protein>
    <submittedName>
        <fullName evidence="2">Uncharacterized protein</fullName>
    </submittedName>
</protein>
<organism evidence="2 3">
    <name type="scientific">Pleurodeles waltl</name>
    <name type="common">Iberian ribbed newt</name>
    <dbReference type="NCBI Taxonomy" id="8319"/>
    <lineage>
        <taxon>Eukaryota</taxon>
        <taxon>Metazoa</taxon>
        <taxon>Chordata</taxon>
        <taxon>Craniata</taxon>
        <taxon>Vertebrata</taxon>
        <taxon>Euteleostomi</taxon>
        <taxon>Amphibia</taxon>
        <taxon>Batrachia</taxon>
        <taxon>Caudata</taxon>
        <taxon>Salamandroidea</taxon>
        <taxon>Salamandridae</taxon>
        <taxon>Pleurodelinae</taxon>
        <taxon>Pleurodeles</taxon>
    </lineage>
</organism>
<keyword evidence="3" id="KW-1185">Reference proteome</keyword>
<dbReference type="AlphaFoldDB" id="A0AAV7PQ19"/>
<dbReference type="Proteomes" id="UP001066276">
    <property type="component" value="Chromosome 7"/>
</dbReference>
<accession>A0AAV7PQ19</accession>
<evidence type="ECO:0000256" key="1">
    <source>
        <dbReference type="SAM" id="MobiDB-lite"/>
    </source>
</evidence>
<dbReference type="EMBL" id="JANPWB010000011">
    <property type="protein sequence ID" value="KAJ1128598.1"/>
    <property type="molecule type" value="Genomic_DNA"/>
</dbReference>
<reference evidence="2" key="1">
    <citation type="journal article" date="2022" name="bioRxiv">
        <title>Sequencing and chromosome-scale assembly of the giantPleurodeles waltlgenome.</title>
        <authorList>
            <person name="Brown T."/>
            <person name="Elewa A."/>
            <person name="Iarovenko S."/>
            <person name="Subramanian E."/>
            <person name="Araus A.J."/>
            <person name="Petzold A."/>
            <person name="Susuki M."/>
            <person name="Suzuki K.-i.T."/>
            <person name="Hayashi T."/>
            <person name="Toyoda A."/>
            <person name="Oliveira C."/>
            <person name="Osipova E."/>
            <person name="Leigh N.D."/>
            <person name="Simon A."/>
            <person name="Yun M.H."/>
        </authorList>
    </citation>
    <scope>NUCLEOTIDE SEQUENCE</scope>
    <source>
        <strain evidence="2">20211129_DDA</strain>
        <tissue evidence="2">Liver</tissue>
    </source>
</reference>
<feature type="compositionally biased region" description="Basic and acidic residues" evidence="1">
    <location>
        <begin position="62"/>
        <end position="73"/>
    </location>
</feature>
<sequence length="73" mass="8069">MGAGPRQRKGQLIGYRGRQELLGAPRKARASAEKKRQCQRIEELEREGAGRSSAEKEADEFAGDRGTKEAPEN</sequence>
<name>A0AAV7PQ19_PLEWA</name>
<comment type="caution">
    <text evidence="2">The sequence shown here is derived from an EMBL/GenBank/DDBJ whole genome shotgun (WGS) entry which is preliminary data.</text>
</comment>
<feature type="compositionally biased region" description="Basic and acidic residues" evidence="1">
    <location>
        <begin position="30"/>
        <end position="56"/>
    </location>
</feature>
<feature type="region of interest" description="Disordered" evidence="1">
    <location>
        <begin position="1"/>
        <end position="73"/>
    </location>
</feature>
<evidence type="ECO:0000313" key="3">
    <source>
        <dbReference type="Proteomes" id="UP001066276"/>
    </source>
</evidence>
<proteinExistence type="predicted"/>
<gene>
    <name evidence="2" type="ORF">NDU88_006975</name>
</gene>